<evidence type="ECO:0000256" key="1">
    <source>
        <dbReference type="ARBA" id="ARBA00022801"/>
    </source>
</evidence>
<keyword evidence="1 3" id="KW-0378">Hydrolase</keyword>
<accession>A0A1B3ZII4</accession>
<dbReference type="Gene3D" id="3.40.50.1820">
    <property type="entry name" value="alpha/beta hydrolase"/>
    <property type="match status" value="1"/>
</dbReference>
<reference evidence="3 4" key="1">
    <citation type="submission" date="2016-01" db="EMBL/GenBank/DDBJ databases">
        <title>Complete genome and mega plasmid sequence of Sphingomonas panacis DCY99 elicits systemic resistance in rice to Xanthomonas oryzae.</title>
        <authorList>
            <person name="Kim Y.J."/>
            <person name="Yang D.C."/>
            <person name="Sing P."/>
        </authorList>
    </citation>
    <scope>NUCLEOTIDE SEQUENCE [LARGE SCALE GENOMIC DNA]</scope>
    <source>
        <strain evidence="3 4">DCY99</strain>
        <plasmid evidence="4">Plasmid</plasmid>
    </source>
</reference>
<dbReference type="InterPro" id="IPR000073">
    <property type="entry name" value="AB_hydrolase_1"/>
</dbReference>
<evidence type="ECO:0000313" key="3">
    <source>
        <dbReference type="EMBL" id="AOH87229.1"/>
    </source>
</evidence>
<keyword evidence="3" id="KW-0614">Plasmid</keyword>
<dbReference type="OrthoDB" id="9804723at2"/>
<evidence type="ECO:0000259" key="2">
    <source>
        <dbReference type="Pfam" id="PF00561"/>
    </source>
</evidence>
<organism evidence="3 4">
    <name type="scientific">Sphingomonas panacis</name>
    <dbReference type="NCBI Taxonomy" id="1560345"/>
    <lineage>
        <taxon>Bacteria</taxon>
        <taxon>Pseudomonadati</taxon>
        <taxon>Pseudomonadota</taxon>
        <taxon>Alphaproteobacteria</taxon>
        <taxon>Sphingomonadales</taxon>
        <taxon>Sphingomonadaceae</taxon>
        <taxon>Sphingomonas</taxon>
    </lineage>
</organism>
<dbReference type="Pfam" id="PF00561">
    <property type="entry name" value="Abhydrolase_1"/>
    <property type="match status" value="1"/>
</dbReference>
<name>A0A1B3ZII4_9SPHN</name>
<feature type="domain" description="AB hydrolase-1" evidence="2">
    <location>
        <begin position="32"/>
        <end position="320"/>
    </location>
</feature>
<dbReference type="InterPro" id="IPR029058">
    <property type="entry name" value="AB_hydrolase_fold"/>
</dbReference>
<dbReference type="PANTHER" id="PTHR43329">
    <property type="entry name" value="EPOXIDE HYDROLASE"/>
    <property type="match status" value="1"/>
</dbReference>
<dbReference type="AlphaFoldDB" id="A0A1B3ZII4"/>
<protein>
    <submittedName>
        <fullName evidence="3">Epoxide hydrolase</fullName>
    </submittedName>
</protein>
<evidence type="ECO:0000313" key="4">
    <source>
        <dbReference type="Proteomes" id="UP000094256"/>
    </source>
</evidence>
<dbReference type="InterPro" id="IPR000639">
    <property type="entry name" value="Epox_hydrolase-like"/>
</dbReference>
<dbReference type="EMBL" id="CP014169">
    <property type="protein sequence ID" value="AOH87229.1"/>
    <property type="molecule type" value="Genomic_DNA"/>
</dbReference>
<dbReference type="PRINTS" id="PR00412">
    <property type="entry name" value="EPOXHYDRLASE"/>
</dbReference>
<proteinExistence type="predicted"/>
<dbReference type="RefSeq" id="WP_069207793.1">
    <property type="nucleotide sequence ID" value="NZ_CP014169.1"/>
</dbReference>
<gene>
    <name evidence="3" type="ORF">AWL63_24020</name>
</gene>
<sequence length="345" mass="38568">MKIENSFIFERVNKTARHTTFYLEAGSVSATPIIFVHGWPELSVSWRQQLVAFAGLGLRAIAPDMRGYGRSTIHPRHEDYALEEVVTDMIELLDSLGAQKAIWVGHDFGAPVVWLIAQHHVDRCHGVAAMSVPYIPDGLSYRTFIPLIDRNVYPESTFPAGQWEYMLFYEENFEKARAGFEADIGATVRALFRAGAPGGMGQPAITAFPRRNGSWFPPDNKAPDMPRDDTILTLEEENRYVAALSRTGFFGPDSYYMNNDANMAYSARVKDDGRLSLPTLFVHAAYDYVCATVDTRLADPMREACDDLTEAVVKSGHWMAQEKPSEVNAAIAKWLAARLPDLWPG</sequence>
<keyword evidence="4" id="KW-1185">Reference proteome</keyword>
<dbReference type="KEGG" id="span:AWL63_24020"/>
<dbReference type="GO" id="GO:0016787">
    <property type="term" value="F:hydrolase activity"/>
    <property type="evidence" value="ECO:0007669"/>
    <property type="project" value="UniProtKB-KW"/>
</dbReference>
<dbReference type="Proteomes" id="UP000094256">
    <property type="component" value="Plasmid unnamed"/>
</dbReference>
<geneLocation type="plasmid" evidence="4"/>
<dbReference type="SUPFAM" id="SSF53474">
    <property type="entry name" value="alpha/beta-Hydrolases"/>
    <property type="match status" value="1"/>
</dbReference>